<feature type="binding site" evidence="3">
    <location>
        <position position="67"/>
    </location>
    <ligand>
        <name>Mg(2+)</name>
        <dbReference type="ChEBI" id="CHEBI:18420"/>
        <label>1</label>
    </ligand>
</feature>
<keyword evidence="3" id="KW-0460">Magnesium</keyword>
<dbReference type="SUPFAM" id="SSF101478">
    <property type="entry name" value="ADP-ribosylglycohydrolase"/>
    <property type="match status" value="1"/>
</dbReference>
<feature type="binding site" evidence="3">
    <location>
        <position position="68"/>
    </location>
    <ligand>
        <name>Mg(2+)</name>
        <dbReference type="ChEBI" id="CHEBI:18420"/>
        <label>1</label>
    </ligand>
</feature>
<feature type="binding site" evidence="3">
    <location>
        <position position="308"/>
    </location>
    <ligand>
        <name>Mg(2+)</name>
        <dbReference type="ChEBI" id="CHEBI:18420"/>
        <label>1</label>
    </ligand>
</feature>
<comment type="cofactor">
    <cofactor evidence="3">
        <name>Mg(2+)</name>
        <dbReference type="ChEBI" id="CHEBI:18420"/>
    </cofactor>
    <text evidence="3">Binds 2 magnesium ions per subunit.</text>
</comment>
<evidence type="ECO:0000256" key="1">
    <source>
        <dbReference type="ARBA" id="ARBA00010702"/>
    </source>
</evidence>
<dbReference type="PANTHER" id="PTHR16222">
    <property type="entry name" value="ADP-RIBOSYLGLYCOHYDROLASE"/>
    <property type="match status" value="1"/>
</dbReference>
<dbReference type="InterPro" id="IPR005502">
    <property type="entry name" value="Ribosyl_crysJ1"/>
</dbReference>
<gene>
    <name evidence="4" type="ORF">DWZ32_03320</name>
    <name evidence="5" type="ORF">EAJ06_20065</name>
</gene>
<dbReference type="Gene3D" id="1.10.4080.10">
    <property type="entry name" value="ADP-ribosylation/Crystallin J1"/>
    <property type="match status" value="1"/>
</dbReference>
<organism evidence="5 7">
    <name type="scientific">Bacteroides intestinalis</name>
    <dbReference type="NCBI Taxonomy" id="329854"/>
    <lineage>
        <taxon>Bacteria</taxon>
        <taxon>Pseudomonadati</taxon>
        <taxon>Bacteroidota</taxon>
        <taxon>Bacteroidia</taxon>
        <taxon>Bacteroidales</taxon>
        <taxon>Bacteroidaceae</taxon>
        <taxon>Bacteroides</taxon>
    </lineage>
</organism>
<accession>A0A3E4KYM7</accession>
<keyword evidence="2 5" id="KW-0378">Hydrolase</keyword>
<dbReference type="Proteomes" id="UP000291191">
    <property type="component" value="Unassembled WGS sequence"/>
</dbReference>
<dbReference type="RefSeq" id="WP_117706855.1">
    <property type="nucleotide sequence ID" value="NZ_JAQCXL010000002.1"/>
</dbReference>
<dbReference type="Pfam" id="PF03747">
    <property type="entry name" value="ADP_ribosyl_GH"/>
    <property type="match status" value="1"/>
</dbReference>
<dbReference type="AlphaFoldDB" id="A0A3E4KYM7"/>
<feature type="binding site" evidence="3">
    <location>
        <position position="310"/>
    </location>
    <ligand>
        <name>Mg(2+)</name>
        <dbReference type="ChEBI" id="CHEBI:18420"/>
        <label>1</label>
    </ligand>
</feature>
<evidence type="ECO:0000256" key="3">
    <source>
        <dbReference type="PIRSR" id="PIRSR605502-1"/>
    </source>
</evidence>
<comment type="caution">
    <text evidence="5">The sequence shown here is derived from an EMBL/GenBank/DDBJ whole genome shotgun (WGS) entry which is preliminary data.</text>
</comment>
<evidence type="ECO:0000256" key="2">
    <source>
        <dbReference type="ARBA" id="ARBA00022801"/>
    </source>
</evidence>
<dbReference type="PANTHER" id="PTHR16222:SF24">
    <property type="entry name" value="ADP-RIBOSYLHYDROLASE ARH3"/>
    <property type="match status" value="1"/>
</dbReference>
<dbReference type="InterPro" id="IPR036705">
    <property type="entry name" value="Ribosyl_crysJ1_sf"/>
</dbReference>
<keyword evidence="7" id="KW-1185">Reference proteome</keyword>
<dbReference type="Proteomes" id="UP000286003">
    <property type="component" value="Unassembled WGS sequence"/>
</dbReference>
<protein>
    <submittedName>
        <fullName evidence="5">ADP-ribosylglycohydrolase family protein</fullName>
    </submittedName>
</protein>
<keyword evidence="3" id="KW-0479">Metal-binding</keyword>
<proteinExistence type="inferred from homology"/>
<dbReference type="InterPro" id="IPR050792">
    <property type="entry name" value="ADP-ribosylglycohydrolase"/>
</dbReference>
<evidence type="ECO:0000313" key="5">
    <source>
        <dbReference type="EMBL" id="RYT77386.1"/>
    </source>
</evidence>
<dbReference type="GO" id="GO:0016787">
    <property type="term" value="F:hydrolase activity"/>
    <property type="evidence" value="ECO:0007669"/>
    <property type="project" value="UniProtKB-KW"/>
</dbReference>
<evidence type="ECO:0000313" key="7">
    <source>
        <dbReference type="Proteomes" id="UP000291191"/>
    </source>
</evidence>
<comment type="similarity">
    <text evidence="1">Belongs to the ADP-ribosylglycohydrolase family.</text>
</comment>
<evidence type="ECO:0000313" key="4">
    <source>
        <dbReference type="EMBL" id="RHN09444.1"/>
    </source>
</evidence>
<dbReference type="EMBL" id="QRQM01000003">
    <property type="protein sequence ID" value="RHN09444.1"/>
    <property type="molecule type" value="Genomic_DNA"/>
</dbReference>
<reference evidence="5 7" key="2">
    <citation type="journal article" date="2019" name="Science, e1252229">
        <title>Invertible promoters mediate bacterial phase variation, antibiotic resistance, and host adaptation in the gut.</title>
        <authorList>
            <person name="Jiang X."/>
            <person name="Hall A.B."/>
            <person name="Arthur T.D."/>
            <person name="Plichta D.R."/>
            <person name="Covington C.T."/>
            <person name="Poyet M."/>
            <person name="Crothers J."/>
            <person name="Moses P.L."/>
            <person name="Tolonen A.C."/>
            <person name="Vlamakis H."/>
            <person name="Alm E.J."/>
            <person name="Xavier R.J."/>
        </authorList>
    </citation>
    <scope>NUCLEOTIDE SEQUENCE [LARGE SCALE GENOMIC DNA]</scope>
    <source>
        <strain evidence="5">Bf_0095</strain>
        <strain evidence="7">bf_0095</strain>
    </source>
</reference>
<dbReference type="EMBL" id="RCXO01000034">
    <property type="protein sequence ID" value="RYT77386.1"/>
    <property type="molecule type" value="Genomic_DNA"/>
</dbReference>
<name>A0A3E4KYM7_9BACE</name>
<dbReference type="OrthoDB" id="9798107at2"/>
<feature type="binding site" evidence="3">
    <location>
        <position position="69"/>
    </location>
    <ligand>
        <name>Mg(2+)</name>
        <dbReference type="ChEBI" id="CHEBI:18420"/>
        <label>1</label>
    </ligand>
</feature>
<feature type="binding site" evidence="3">
    <location>
        <position position="311"/>
    </location>
    <ligand>
        <name>Mg(2+)</name>
        <dbReference type="ChEBI" id="CHEBI:18420"/>
        <label>1</label>
    </ligand>
</feature>
<sequence length="360" mass="39792">MDEKIQKDRIRGSLIGGAIGDALGYPVEFIDSYAGIQRKYGNAGITRLDTGQWWKSEDCSTGKAWVSDDTQMTLFTACGILNAKEKESALIPNICEAYIEWYYTQSGRRNKRFKECWIGDIPELNQRRAPGNTCLTALSEIIAGRDSHNNSKGCGGVMRIAPIPLYGVAQGRISDIDALDRLAADAARLTHQHPLGFIPAAFTAHIIYRLATDEHPEKETFRNYIQEGLESTQRMFANHAEEVEKFVSLIKKAVLLSDIPTDDVRAIEDELGGGWVAEETVAIAIYCALTYFENFERAMIAAVNHAGDSDSTGAVTGNLLGAAIGYDAIPQFYKDDLELHDVILHIADDLYLGKTTSYQK</sequence>
<evidence type="ECO:0000313" key="6">
    <source>
        <dbReference type="Proteomes" id="UP000286003"/>
    </source>
</evidence>
<dbReference type="GO" id="GO:0046872">
    <property type="term" value="F:metal ion binding"/>
    <property type="evidence" value="ECO:0007669"/>
    <property type="project" value="UniProtKB-KW"/>
</dbReference>
<reference evidence="4 6" key="1">
    <citation type="submission" date="2018-08" db="EMBL/GenBank/DDBJ databases">
        <title>A genome reference for cultivated species of the human gut microbiota.</title>
        <authorList>
            <person name="Zou Y."/>
            <person name="Xue W."/>
            <person name="Luo G."/>
        </authorList>
    </citation>
    <scope>NUCLEOTIDE SEQUENCE [LARGE SCALE GENOMIC DNA]</scope>
    <source>
        <strain evidence="4 6">AF31-23</strain>
    </source>
</reference>